<dbReference type="SMART" id="SM00636">
    <property type="entry name" value="Glyco_18"/>
    <property type="match status" value="1"/>
</dbReference>
<dbReference type="GO" id="GO:0004553">
    <property type="term" value="F:hydrolase activity, hydrolyzing O-glycosyl compounds"/>
    <property type="evidence" value="ECO:0007669"/>
    <property type="project" value="InterPro"/>
</dbReference>
<dbReference type="PANTHER" id="PTHR46290">
    <property type="entry name" value="DI-N-ACETYLCHITOBIASE"/>
    <property type="match status" value="1"/>
</dbReference>
<dbReference type="Gene3D" id="3.10.50.10">
    <property type="match status" value="1"/>
</dbReference>
<dbReference type="Pfam" id="PF00704">
    <property type="entry name" value="Glyco_hydro_18"/>
    <property type="match status" value="1"/>
</dbReference>
<keyword evidence="3 4" id="KW-0326">Glycosidase</keyword>
<accession>A0A660SKS8</accession>
<keyword evidence="2 4" id="KW-0378">Hydrolase</keyword>
<dbReference type="Gene3D" id="3.20.20.80">
    <property type="entry name" value="Glycosidases"/>
    <property type="match status" value="1"/>
</dbReference>
<dbReference type="Proteomes" id="UP000268469">
    <property type="component" value="Unassembled WGS sequence"/>
</dbReference>
<gene>
    <name evidence="6" type="ORF">DRP53_01865</name>
</gene>
<evidence type="ECO:0000313" key="6">
    <source>
        <dbReference type="EMBL" id="RKX71337.1"/>
    </source>
</evidence>
<dbReference type="SUPFAM" id="SSF51445">
    <property type="entry name" value="(Trans)glycosidases"/>
    <property type="match status" value="1"/>
</dbReference>
<dbReference type="PROSITE" id="PS01095">
    <property type="entry name" value="GH18_1"/>
    <property type="match status" value="1"/>
</dbReference>
<dbReference type="AlphaFoldDB" id="A0A660SKS8"/>
<comment type="caution">
    <text evidence="6">The sequence shown here is derived from an EMBL/GenBank/DDBJ whole genome shotgun (WGS) entry which is preliminary data.</text>
</comment>
<dbReference type="PROSITE" id="PS51910">
    <property type="entry name" value="GH18_2"/>
    <property type="match status" value="1"/>
</dbReference>
<dbReference type="GO" id="GO:0009313">
    <property type="term" value="P:oligosaccharide catabolic process"/>
    <property type="evidence" value="ECO:0007669"/>
    <property type="project" value="TreeGrafter"/>
</dbReference>
<dbReference type="InterPro" id="IPR001223">
    <property type="entry name" value="Glyco_hydro18_cat"/>
</dbReference>
<evidence type="ECO:0000259" key="5">
    <source>
        <dbReference type="PROSITE" id="PS51910"/>
    </source>
</evidence>
<dbReference type="EMBL" id="QNBE01000011">
    <property type="protein sequence ID" value="RKX71337.1"/>
    <property type="molecule type" value="Genomic_DNA"/>
</dbReference>
<protein>
    <recommendedName>
        <fullName evidence="5">GH18 domain-containing protein</fullName>
    </recommendedName>
</protein>
<name>A0A660SKS8_UNCW3</name>
<evidence type="ECO:0000313" key="7">
    <source>
        <dbReference type="Proteomes" id="UP000268469"/>
    </source>
</evidence>
<dbReference type="InterPro" id="IPR029070">
    <property type="entry name" value="Chitinase_insertion_sf"/>
</dbReference>
<sequence length="549" mass="62388">MILLLFGYLTIHQLEYEIHKGESIEVPVPPRITRLIPREKGLKRFVFGYYPYWNGDWYTRFRYDLLNHIAYFCVDLHPDGSLGEIPNPSILKSLTDLAHRNGVGVSITAVNFSQSEIDRFLASAQARSRAIHNLKTMVETLALDGVNIDLEFPSASVRDYLVTFMKDLTDTIHALSPLNIVTIATPAVDWWGSFDYHRLSSVTDGLFIMAYDYYWSGSSHAGPVAPLRSSSLWGPYSDSWTVNDYLNKGADPNRLLLGVPYYGYRWPTETGGLKARTTGSGVARIYATLADSAEKYGKRWEDRSKTVWYRKYTNQWYQAWFDDSLSLSLKYQLVIDSLLFGAGIWALGYDRSRTELWGAIETAFGRNRRDARFVDFAIPDTMAVGETALIWIKVENTGNLIWPDSGSTNPYRIGAGSIGNGNPHDNQFPWFDFQYGGYSNHLLDQRAYLGDSVFPDSTHTLTFKIEAPRIEGRYWFEARMVCDGVGWFGPPLSHQIVVVRVAVAEGKGGSKRREGPIYYDILGRKVTRIVRSGIYFEKKGKLRKIVVIR</sequence>
<feature type="domain" description="GH18" evidence="5">
    <location>
        <begin position="44"/>
        <end position="367"/>
    </location>
</feature>
<evidence type="ECO:0000256" key="1">
    <source>
        <dbReference type="ARBA" id="ARBA00009121"/>
    </source>
</evidence>
<evidence type="ECO:0000256" key="4">
    <source>
        <dbReference type="RuleBase" id="RU000489"/>
    </source>
</evidence>
<dbReference type="InterPro" id="IPR051887">
    <property type="entry name" value="GH18_Domain-Containing"/>
</dbReference>
<dbReference type="Gene3D" id="2.60.40.10">
    <property type="entry name" value="Immunoglobulins"/>
    <property type="match status" value="1"/>
</dbReference>
<proteinExistence type="inferred from homology"/>
<dbReference type="InterPro" id="IPR011583">
    <property type="entry name" value="Chitinase_II/V-like_cat"/>
</dbReference>
<dbReference type="InterPro" id="IPR001579">
    <property type="entry name" value="Glyco_hydro_18_chit_AS"/>
</dbReference>
<organism evidence="6 7">
    <name type="scientific">candidate division WOR-3 bacterium</name>
    <dbReference type="NCBI Taxonomy" id="2052148"/>
    <lineage>
        <taxon>Bacteria</taxon>
        <taxon>Bacteria division WOR-3</taxon>
    </lineage>
</organism>
<evidence type="ECO:0000256" key="3">
    <source>
        <dbReference type="ARBA" id="ARBA00023295"/>
    </source>
</evidence>
<dbReference type="InterPro" id="IPR017853">
    <property type="entry name" value="GH"/>
</dbReference>
<evidence type="ECO:0000256" key="2">
    <source>
        <dbReference type="ARBA" id="ARBA00022801"/>
    </source>
</evidence>
<dbReference type="PANTHER" id="PTHR46290:SF1">
    <property type="entry name" value="DI-N-ACETYLCHITOBIASE"/>
    <property type="match status" value="1"/>
</dbReference>
<comment type="similarity">
    <text evidence="1">Belongs to the glycosyl hydrolase 18 family. Chitinase class II subfamily.</text>
</comment>
<dbReference type="GO" id="GO:0008061">
    <property type="term" value="F:chitin binding"/>
    <property type="evidence" value="ECO:0007669"/>
    <property type="project" value="InterPro"/>
</dbReference>
<reference evidence="6 7" key="1">
    <citation type="submission" date="2018-06" db="EMBL/GenBank/DDBJ databases">
        <title>Extensive metabolic versatility and redundancy in microbially diverse, dynamic hydrothermal sediments.</title>
        <authorList>
            <person name="Dombrowski N."/>
            <person name="Teske A."/>
            <person name="Baker B.J."/>
        </authorList>
    </citation>
    <scope>NUCLEOTIDE SEQUENCE [LARGE SCALE GENOMIC DNA]</scope>
    <source>
        <strain evidence="6">B36_G15</strain>
    </source>
</reference>
<dbReference type="InterPro" id="IPR013783">
    <property type="entry name" value="Ig-like_fold"/>
</dbReference>